<dbReference type="Proteomes" id="UP000429232">
    <property type="component" value="Chromosome"/>
</dbReference>
<dbReference type="RefSeq" id="WP_157523279.1">
    <property type="nucleotide sequence ID" value="NZ_CP066775.1"/>
</dbReference>
<dbReference type="AlphaFoldDB" id="A0A6I4HZU3"/>
<organism evidence="1 2">
    <name type="scientific">Mucilaginibacter ginkgonis</name>
    <dbReference type="NCBI Taxonomy" id="2682091"/>
    <lineage>
        <taxon>Bacteria</taxon>
        <taxon>Pseudomonadati</taxon>
        <taxon>Bacteroidota</taxon>
        <taxon>Sphingobacteriia</taxon>
        <taxon>Sphingobacteriales</taxon>
        <taxon>Sphingobacteriaceae</taxon>
        <taxon>Mucilaginibacter</taxon>
    </lineage>
</organism>
<name>A0A6I4HZU3_9SPHI</name>
<accession>A0A6I4HZU3</accession>
<proteinExistence type="predicted"/>
<gene>
    <name evidence="1" type="ORF">GO620_000770</name>
</gene>
<evidence type="ECO:0000313" key="1">
    <source>
        <dbReference type="EMBL" id="QQL50016.1"/>
    </source>
</evidence>
<reference evidence="1 2" key="1">
    <citation type="submission" date="2020-12" db="EMBL/GenBank/DDBJ databases">
        <title>HMF7856_wgs.fasta genome submission.</title>
        <authorList>
            <person name="Kang H."/>
            <person name="Kim H."/>
            <person name="Joh K."/>
        </authorList>
    </citation>
    <scope>NUCLEOTIDE SEQUENCE [LARGE SCALE GENOMIC DNA]</scope>
    <source>
        <strain evidence="1 2">HMF7856</strain>
    </source>
</reference>
<dbReference type="EMBL" id="CP066775">
    <property type="protein sequence ID" value="QQL50016.1"/>
    <property type="molecule type" value="Genomic_DNA"/>
</dbReference>
<dbReference type="KEGG" id="mgik:GO620_000770"/>
<evidence type="ECO:0000313" key="2">
    <source>
        <dbReference type="Proteomes" id="UP000429232"/>
    </source>
</evidence>
<keyword evidence="2" id="KW-1185">Reference proteome</keyword>
<protein>
    <submittedName>
        <fullName evidence="1">Uncharacterized protein</fullName>
    </submittedName>
</protein>
<sequence>MRFNRVVPMLSLVLMFGLSALAQDSSIYKHRVKQADIALKHDYPLPGEVLKLGKELGLSAEQLNKLKSVQSTLDLKERETGISAARNEKMLDSLFRTGKVNEGVIIFYTNRYGLYEGEYRGAVLLACHQTHKLLTPAQLTKLKSLQNHN</sequence>